<dbReference type="Gene3D" id="3.30.160.670">
    <property type="match status" value="1"/>
</dbReference>
<keyword evidence="1" id="KW-0732">Signal</keyword>
<feature type="chain" id="PRO_5047403806" description="DUF4136 domain-containing protein" evidence="1">
    <location>
        <begin position="24"/>
        <end position="212"/>
    </location>
</feature>
<reference evidence="2 3" key="1">
    <citation type="submission" date="2023-08" db="EMBL/GenBank/DDBJ databases">
        <title>Draft genome sequence of Algoriphagus taiwanensis.</title>
        <authorList>
            <person name="Takatani N."/>
            <person name="Hosokawa M."/>
            <person name="Sawabe T."/>
        </authorList>
    </citation>
    <scope>NUCLEOTIDE SEQUENCE [LARGE SCALE GENOMIC DNA]</scope>
    <source>
        <strain evidence="2 3">JCM 19755</strain>
    </source>
</reference>
<dbReference type="RefSeq" id="WP_338229038.1">
    <property type="nucleotide sequence ID" value="NZ_BTPE01000008.1"/>
</dbReference>
<protein>
    <recommendedName>
        <fullName evidence="4">DUF4136 domain-containing protein</fullName>
    </recommendedName>
</protein>
<accession>A0ABQ6Q210</accession>
<gene>
    <name evidence="2" type="ORF">Ataiwa_24830</name>
</gene>
<evidence type="ECO:0000313" key="3">
    <source>
        <dbReference type="Proteomes" id="UP001307705"/>
    </source>
</evidence>
<organism evidence="2 3">
    <name type="scientific">Algoriphagus taiwanensis</name>
    <dbReference type="NCBI Taxonomy" id="1445656"/>
    <lineage>
        <taxon>Bacteria</taxon>
        <taxon>Pseudomonadati</taxon>
        <taxon>Bacteroidota</taxon>
        <taxon>Cytophagia</taxon>
        <taxon>Cytophagales</taxon>
        <taxon>Cyclobacteriaceae</taxon>
        <taxon>Algoriphagus</taxon>
    </lineage>
</organism>
<evidence type="ECO:0000313" key="2">
    <source>
        <dbReference type="EMBL" id="GMQ34211.1"/>
    </source>
</evidence>
<dbReference type="EMBL" id="BTPE01000008">
    <property type="protein sequence ID" value="GMQ34211.1"/>
    <property type="molecule type" value="Genomic_DNA"/>
</dbReference>
<dbReference type="Proteomes" id="UP001307705">
    <property type="component" value="Unassembled WGS sequence"/>
</dbReference>
<evidence type="ECO:0008006" key="4">
    <source>
        <dbReference type="Google" id="ProtNLM"/>
    </source>
</evidence>
<comment type="caution">
    <text evidence="2">The sequence shown here is derived from an EMBL/GenBank/DDBJ whole genome shotgun (WGS) entry which is preliminary data.</text>
</comment>
<dbReference type="PROSITE" id="PS51257">
    <property type="entry name" value="PROKAR_LIPOPROTEIN"/>
    <property type="match status" value="1"/>
</dbReference>
<keyword evidence="3" id="KW-1185">Reference proteome</keyword>
<name>A0ABQ6Q210_9BACT</name>
<proteinExistence type="predicted"/>
<feature type="signal peptide" evidence="1">
    <location>
        <begin position="1"/>
        <end position="23"/>
    </location>
</feature>
<evidence type="ECO:0000256" key="1">
    <source>
        <dbReference type="SAM" id="SignalP"/>
    </source>
</evidence>
<sequence length="212" mass="23629">MKKFSLLATLAFAVLVSCSPSTKILGSWASPEKKAGGYDDVVIIGISESVISRQTFEDQIQSVLTQDGIKASNSSVIIPPGTKPSPEEKEKFAQTLKSQGHDAVLTVALLDQTQESRYVPGTTTYAPMMYGGYYRSYWGYYNYYSPMMYDPGYYTTDKNYFLEANLYDVETEQLVWSAQSETTNPANLEAFARTFAMVISDQMIKDGVIVKK</sequence>